<protein>
    <submittedName>
        <fullName evidence="1">Uncharacterized protein</fullName>
    </submittedName>
</protein>
<dbReference type="EMBL" id="CADCVN010001480">
    <property type="protein sequence ID" value="CAA9534413.1"/>
    <property type="molecule type" value="Genomic_DNA"/>
</dbReference>
<proteinExistence type="predicted"/>
<accession>A0A6J4TWL3</accession>
<organism evidence="1">
    <name type="scientific">uncultured Segetibacter sp</name>
    <dbReference type="NCBI Taxonomy" id="481133"/>
    <lineage>
        <taxon>Bacteria</taxon>
        <taxon>Pseudomonadati</taxon>
        <taxon>Bacteroidota</taxon>
        <taxon>Chitinophagia</taxon>
        <taxon>Chitinophagales</taxon>
        <taxon>Chitinophagaceae</taxon>
        <taxon>Segetibacter</taxon>
        <taxon>environmental samples</taxon>
    </lineage>
</organism>
<dbReference type="AlphaFoldDB" id="A0A6J4TWL3"/>
<gene>
    <name evidence="1" type="ORF">AVDCRST_MAG96-3793</name>
</gene>
<name>A0A6J4TWL3_9BACT</name>
<reference evidence="1" key="1">
    <citation type="submission" date="2020-02" db="EMBL/GenBank/DDBJ databases">
        <authorList>
            <person name="Meier V. D."/>
        </authorList>
    </citation>
    <scope>NUCLEOTIDE SEQUENCE</scope>
    <source>
        <strain evidence="1">AVDCRST_MAG96</strain>
    </source>
</reference>
<evidence type="ECO:0000313" key="1">
    <source>
        <dbReference type="EMBL" id="CAA9534413.1"/>
    </source>
</evidence>
<sequence length="49" mass="5445">MSKGIKGKTSIGDMHILEVNQQAKQMDDFAMAIKKKTYTGSGVKWEGRT</sequence>